<comment type="caution">
    <text evidence="4">The sequence shown here is derived from an EMBL/GenBank/DDBJ whole genome shotgun (WGS) entry which is preliminary data.</text>
</comment>
<evidence type="ECO:0000256" key="1">
    <source>
        <dbReference type="ARBA" id="ARBA00022737"/>
    </source>
</evidence>
<dbReference type="InterPro" id="IPR027417">
    <property type="entry name" value="P-loop_NTPase"/>
</dbReference>
<dbReference type="PANTHER" id="PTHR10039:SF5">
    <property type="entry name" value="NACHT DOMAIN-CONTAINING PROTEIN"/>
    <property type="match status" value="1"/>
</dbReference>
<evidence type="ECO:0000259" key="2">
    <source>
        <dbReference type="Pfam" id="PF24883"/>
    </source>
</evidence>
<feature type="domain" description="Nephrocystin 3-like N-terminal" evidence="2">
    <location>
        <begin position="277"/>
        <end position="467"/>
    </location>
</feature>
<dbReference type="Pfam" id="PF24883">
    <property type="entry name" value="NPHP3_N"/>
    <property type="match status" value="1"/>
</dbReference>
<reference evidence="4 5" key="1">
    <citation type="submission" date="2017-06" db="EMBL/GenBank/DDBJ databases">
        <title>Comparative genomic analysis of Ambrosia Fusariam Clade fungi.</title>
        <authorList>
            <person name="Stajich J.E."/>
            <person name="Carrillo J."/>
            <person name="Kijimoto T."/>
            <person name="Eskalen A."/>
            <person name="O'Donnell K."/>
            <person name="Kasson M."/>
        </authorList>
    </citation>
    <scope>NUCLEOTIDE SEQUENCE [LARGE SCALE GENOMIC DNA]</scope>
    <source>
        <strain evidence="4 5">NRRL62606</strain>
    </source>
</reference>
<keyword evidence="1" id="KW-0677">Repeat</keyword>
<dbReference type="InterPro" id="IPR056693">
    <property type="entry name" value="DUF7791"/>
</dbReference>
<keyword evidence="5" id="KW-1185">Reference proteome</keyword>
<dbReference type="Pfam" id="PF25053">
    <property type="entry name" value="DUF7791"/>
    <property type="match status" value="1"/>
</dbReference>
<proteinExistence type="predicted"/>
<dbReference type="SUPFAM" id="SSF52540">
    <property type="entry name" value="P-loop containing nucleoside triphosphate hydrolases"/>
    <property type="match status" value="1"/>
</dbReference>
<feature type="domain" description="DUF7791" evidence="3">
    <location>
        <begin position="576"/>
        <end position="719"/>
    </location>
</feature>
<dbReference type="EMBL" id="NKCL01000022">
    <property type="protein sequence ID" value="RSL88581.1"/>
    <property type="molecule type" value="Genomic_DNA"/>
</dbReference>
<organism evidence="4 5">
    <name type="scientific">Fusarium floridanum</name>
    <dbReference type="NCBI Taxonomy" id="1325733"/>
    <lineage>
        <taxon>Eukaryota</taxon>
        <taxon>Fungi</taxon>
        <taxon>Dikarya</taxon>
        <taxon>Ascomycota</taxon>
        <taxon>Pezizomycotina</taxon>
        <taxon>Sordariomycetes</taxon>
        <taxon>Hypocreomycetidae</taxon>
        <taxon>Hypocreales</taxon>
        <taxon>Nectriaceae</taxon>
        <taxon>Fusarium</taxon>
        <taxon>Fusarium solani species complex</taxon>
    </lineage>
</organism>
<evidence type="ECO:0000313" key="4">
    <source>
        <dbReference type="EMBL" id="RSL88581.1"/>
    </source>
</evidence>
<evidence type="ECO:0000313" key="5">
    <source>
        <dbReference type="Proteomes" id="UP000287972"/>
    </source>
</evidence>
<dbReference type="InterPro" id="IPR056884">
    <property type="entry name" value="NPHP3-like_N"/>
</dbReference>
<sequence length="985" mass="112101">MDPVTAFSLAGTILQFLDSGTRFAFVAHRLYRSGADAVVEYGDVRDINDSLSVILPELQGTSSDSDSERSLGQLACDCGKVANELRDILNKVGGAGTGRKRDALKAAFRLIYKEDDIKALQDRLSSFRSQLNLHLLFSIREHVSKSAKDQEECLQKLGVVEDLTEHIGGISASILHYLVYRVNRPEKYSDDIELLQRDLTKVIYKVEGDKNEGCRPPNIQLTQSASQQAKSLFLTSLQYDEMIDRESRTSTAHESTFLWVFRDSNVRNDHRPAMRWSSLREWLETENQLYWITGKAGSGKSTLMKFLCSSTAREVPGDKPQDSTSRDLCKEQQSRCRPYLEKWAGTSKLLVASFYFWNSGTNLQMTQAGLLRTLLHQIVAQRPEILPNLAPKQWESCYLFGQRPEHWSTQDLRGMLFQAVKLLTHDTKICFFVDGLDEFDGSHDELISLTKSLIGDSRNVKVCVASRPWNVFWDAFGQAPNLRLEDLTFDDIKNFVKSRFDSDTVFLNIGRRYPVFADQLMDNIVVKASGVFLWVDLVVTSLLAGMRVGDRIKDLQRRLDDLPNELTNLYEKILHSLDPFYLDHAAQYFTLVESAETPLTILQFSFADEESAKSAVEMKIGRLSDGEIDLRIEDMNRRLNSRCKGFLEVERGLQGLQANLMRRPSQLTVQYLHRTVRDFIKSAKAQEFLQSSTNSNFDPSMQLCIAHLMDMKNWSGRQDDLHILDRQDEESPSNLTVIECLRQASRVAKTNEGAMIQVLDELKSVISRLDYKEHLANEDKIRYQAIDSTTANPREFSSSGSISLQLWNHGRKRYKNLMTPTLDGSFLSLACVHGVVPYVRARAERGGLIRRSQHDGQSWPLLLDALSHDVPQSRMVECLLDAGADPNFKVSYVDSQTPWKVALTRVSLFYTLNELDGDEKHVIAVEEWEKTLELLRMRGGGGKMVDTPEHRRTGLSGRILREVEEETGATRPKEQTTLLERWFNM</sequence>
<name>A0A428SFM3_9HYPO</name>
<dbReference type="Proteomes" id="UP000287972">
    <property type="component" value="Unassembled WGS sequence"/>
</dbReference>
<dbReference type="PANTHER" id="PTHR10039">
    <property type="entry name" value="AMELOGENIN"/>
    <property type="match status" value="1"/>
</dbReference>
<accession>A0A428SFM3</accession>
<protein>
    <recommendedName>
        <fullName evidence="6">NACHT domain-containing protein</fullName>
    </recommendedName>
</protein>
<evidence type="ECO:0000259" key="3">
    <source>
        <dbReference type="Pfam" id="PF25053"/>
    </source>
</evidence>
<evidence type="ECO:0008006" key="6">
    <source>
        <dbReference type="Google" id="ProtNLM"/>
    </source>
</evidence>
<dbReference type="Gene3D" id="3.40.50.300">
    <property type="entry name" value="P-loop containing nucleotide triphosphate hydrolases"/>
    <property type="match status" value="1"/>
</dbReference>
<dbReference type="AlphaFoldDB" id="A0A428SFM3"/>
<gene>
    <name evidence="4" type="ORF">CEP51_001677</name>
</gene>